<name>A0A2G8JIM3_STIJA</name>
<feature type="compositionally biased region" description="Basic and acidic residues" evidence="10">
    <location>
        <begin position="41"/>
        <end position="53"/>
    </location>
</feature>
<keyword evidence="14" id="KW-1185">Reference proteome</keyword>
<dbReference type="InterPro" id="IPR012921">
    <property type="entry name" value="SPOC_C"/>
</dbReference>
<feature type="compositionally biased region" description="Basic residues" evidence="10">
    <location>
        <begin position="128"/>
        <end position="140"/>
    </location>
</feature>
<evidence type="ECO:0000256" key="4">
    <source>
        <dbReference type="ARBA" id="ARBA00022833"/>
    </source>
</evidence>
<evidence type="ECO:0000256" key="6">
    <source>
        <dbReference type="ARBA" id="ARBA00023163"/>
    </source>
</evidence>
<evidence type="ECO:0000256" key="1">
    <source>
        <dbReference type="ARBA" id="ARBA00004123"/>
    </source>
</evidence>
<feature type="region of interest" description="Disordered" evidence="10">
    <location>
        <begin position="515"/>
        <end position="618"/>
    </location>
</feature>
<dbReference type="AlphaFoldDB" id="A0A2G8JIM3"/>
<dbReference type="CDD" id="cd15552">
    <property type="entry name" value="PHD_PHF3_like"/>
    <property type="match status" value="1"/>
</dbReference>
<feature type="compositionally biased region" description="Basic and acidic residues" evidence="10">
    <location>
        <begin position="61"/>
        <end position="95"/>
    </location>
</feature>
<dbReference type="Proteomes" id="UP000230750">
    <property type="component" value="Unassembled WGS sequence"/>
</dbReference>
<evidence type="ECO:0000256" key="5">
    <source>
        <dbReference type="ARBA" id="ARBA00023015"/>
    </source>
</evidence>
<dbReference type="Pfam" id="PF00628">
    <property type="entry name" value="PHD"/>
    <property type="match status" value="1"/>
</dbReference>
<dbReference type="OrthoDB" id="1884872at2759"/>
<dbReference type="Gene3D" id="3.30.40.10">
    <property type="entry name" value="Zinc/RING finger domain, C3HC4 (zinc finger)"/>
    <property type="match status" value="1"/>
</dbReference>
<feature type="compositionally biased region" description="Basic and acidic residues" evidence="10">
    <location>
        <begin position="532"/>
        <end position="601"/>
    </location>
</feature>
<dbReference type="InterPro" id="IPR013083">
    <property type="entry name" value="Znf_RING/FYVE/PHD"/>
</dbReference>
<feature type="compositionally biased region" description="Basic and acidic residues" evidence="10">
    <location>
        <begin position="1055"/>
        <end position="1064"/>
    </location>
</feature>
<dbReference type="SUPFAM" id="SSF160481">
    <property type="entry name" value="BRK domain-like"/>
    <property type="match status" value="1"/>
</dbReference>
<dbReference type="InterPro" id="IPR001965">
    <property type="entry name" value="Znf_PHD"/>
</dbReference>
<feature type="region of interest" description="Disordered" evidence="10">
    <location>
        <begin position="1"/>
        <end position="140"/>
    </location>
</feature>
<dbReference type="Pfam" id="PF07744">
    <property type="entry name" value="SPOC"/>
    <property type="match status" value="1"/>
</dbReference>
<feature type="compositionally biased region" description="Basic residues" evidence="10">
    <location>
        <begin position="802"/>
        <end position="816"/>
    </location>
</feature>
<feature type="compositionally biased region" description="Basic and acidic residues" evidence="10">
    <location>
        <begin position="390"/>
        <end position="403"/>
    </location>
</feature>
<feature type="compositionally biased region" description="Basic and acidic residues" evidence="10">
    <location>
        <begin position="286"/>
        <end position="333"/>
    </location>
</feature>
<dbReference type="PROSITE" id="PS51321">
    <property type="entry name" value="TFIIS_CENTRAL"/>
    <property type="match status" value="1"/>
</dbReference>
<dbReference type="PROSITE" id="PS01359">
    <property type="entry name" value="ZF_PHD_1"/>
    <property type="match status" value="1"/>
</dbReference>
<dbReference type="SMART" id="SM00249">
    <property type="entry name" value="PHD"/>
    <property type="match status" value="1"/>
</dbReference>
<feature type="compositionally biased region" description="Basic and acidic residues" evidence="10">
    <location>
        <begin position="16"/>
        <end position="26"/>
    </location>
</feature>
<evidence type="ECO:0000259" key="11">
    <source>
        <dbReference type="PROSITE" id="PS50016"/>
    </source>
</evidence>
<evidence type="ECO:0000313" key="14">
    <source>
        <dbReference type="Proteomes" id="UP000230750"/>
    </source>
</evidence>
<dbReference type="PROSITE" id="PS50016">
    <property type="entry name" value="ZF_PHD_2"/>
    <property type="match status" value="1"/>
</dbReference>
<gene>
    <name evidence="13" type="ORF">BSL78_27572</name>
</gene>
<feature type="compositionally biased region" description="Polar residues" evidence="10">
    <location>
        <begin position="1124"/>
        <end position="1137"/>
    </location>
</feature>
<evidence type="ECO:0000256" key="8">
    <source>
        <dbReference type="PROSITE-ProRule" id="PRU00146"/>
    </source>
</evidence>
<evidence type="ECO:0000313" key="13">
    <source>
        <dbReference type="EMBL" id="PIK35600.1"/>
    </source>
</evidence>
<dbReference type="Gene3D" id="3.40.5.120">
    <property type="match status" value="1"/>
</dbReference>
<reference evidence="13 14" key="1">
    <citation type="journal article" date="2017" name="PLoS Biol.">
        <title>The sea cucumber genome provides insights into morphological evolution and visceral regeneration.</title>
        <authorList>
            <person name="Zhang X."/>
            <person name="Sun L."/>
            <person name="Yuan J."/>
            <person name="Sun Y."/>
            <person name="Gao Y."/>
            <person name="Zhang L."/>
            <person name="Li S."/>
            <person name="Dai H."/>
            <person name="Hamel J.F."/>
            <person name="Liu C."/>
            <person name="Yu Y."/>
            <person name="Liu S."/>
            <person name="Lin W."/>
            <person name="Guo K."/>
            <person name="Jin S."/>
            <person name="Xu P."/>
            <person name="Storey K.B."/>
            <person name="Huan P."/>
            <person name="Zhang T."/>
            <person name="Zhou Y."/>
            <person name="Zhang J."/>
            <person name="Lin C."/>
            <person name="Li X."/>
            <person name="Xing L."/>
            <person name="Huo D."/>
            <person name="Sun M."/>
            <person name="Wang L."/>
            <person name="Mercier A."/>
            <person name="Li F."/>
            <person name="Yang H."/>
            <person name="Xiang J."/>
        </authorList>
    </citation>
    <scope>NUCLEOTIDE SEQUENCE [LARGE SCALE GENOMIC DNA]</scope>
    <source>
        <strain evidence="13">Shaxun</strain>
        <tissue evidence="13">Muscle</tissue>
    </source>
</reference>
<feature type="coiled-coil region" evidence="9">
    <location>
        <begin position="1185"/>
        <end position="1212"/>
    </location>
</feature>
<feature type="compositionally biased region" description="Acidic residues" evidence="10">
    <location>
        <begin position="202"/>
        <end position="226"/>
    </location>
</feature>
<dbReference type="SMART" id="SM00592">
    <property type="entry name" value="BRK"/>
    <property type="match status" value="1"/>
</dbReference>
<evidence type="ECO:0000259" key="12">
    <source>
        <dbReference type="PROSITE" id="PS51321"/>
    </source>
</evidence>
<feature type="compositionally biased region" description="Basic and acidic residues" evidence="10">
    <location>
        <begin position="359"/>
        <end position="382"/>
    </location>
</feature>
<dbReference type="SMART" id="SM00510">
    <property type="entry name" value="TFS2M"/>
    <property type="match status" value="1"/>
</dbReference>
<comment type="subcellular location">
    <subcellularLocation>
        <location evidence="1">Nucleus</location>
    </subcellularLocation>
</comment>
<keyword evidence="9" id="KW-0175">Coiled coil</keyword>
<feature type="domain" description="TFIIS central" evidence="12">
    <location>
        <begin position="615"/>
        <end position="726"/>
    </location>
</feature>
<dbReference type="PANTHER" id="PTHR11477:SF51">
    <property type="entry name" value="PROTEIN PARTNER OF SNF, ISOFORM B"/>
    <property type="match status" value="1"/>
</dbReference>
<dbReference type="InterPro" id="IPR037259">
    <property type="entry name" value="BRK_sf"/>
</dbReference>
<feature type="compositionally biased region" description="Basic and acidic residues" evidence="10">
    <location>
        <begin position="340"/>
        <end position="352"/>
    </location>
</feature>
<dbReference type="InterPro" id="IPR006576">
    <property type="entry name" value="BRK_domain"/>
</dbReference>
<keyword evidence="5" id="KW-0805">Transcription regulation</keyword>
<feature type="domain" description="PHD-type" evidence="11">
    <location>
        <begin position="231"/>
        <end position="285"/>
    </location>
</feature>
<evidence type="ECO:0000256" key="3">
    <source>
        <dbReference type="ARBA" id="ARBA00022771"/>
    </source>
</evidence>
<evidence type="ECO:0000256" key="10">
    <source>
        <dbReference type="SAM" id="MobiDB-lite"/>
    </source>
</evidence>
<feature type="compositionally biased region" description="Polar residues" evidence="10">
    <location>
        <begin position="602"/>
        <end position="615"/>
    </location>
</feature>
<proteinExistence type="predicted"/>
<dbReference type="InterPro" id="IPR036575">
    <property type="entry name" value="TFIIS_cen_dom_sf"/>
</dbReference>
<feature type="region of interest" description="Disordered" evidence="10">
    <location>
        <begin position="1101"/>
        <end position="1141"/>
    </location>
</feature>
<comment type="caution">
    <text evidence="13">The sequence shown here is derived from an EMBL/GenBank/DDBJ whole genome shotgun (WGS) entry which is preliminary data.</text>
</comment>
<feature type="region of interest" description="Disordered" evidence="10">
    <location>
        <begin position="742"/>
        <end position="817"/>
    </location>
</feature>
<dbReference type="EMBL" id="MRZV01001863">
    <property type="protein sequence ID" value="PIK35600.1"/>
    <property type="molecule type" value="Genomic_DNA"/>
</dbReference>
<evidence type="ECO:0000256" key="2">
    <source>
        <dbReference type="ARBA" id="ARBA00022723"/>
    </source>
</evidence>
<dbReference type="GO" id="GO:0006351">
    <property type="term" value="P:DNA-templated transcription"/>
    <property type="evidence" value="ECO:0007669"/>
    <property type="project" value="InterPro"/>
</dbReference>
<feature type="region of interest" description="Disordered" evidence="10">
    <location>
        <begin position="286"/>
        <end position="407"/>
    </location>
</feature>
<keyword evidence="7" id="KW-0539">Nucleus</keyword>
<organism evidence="13 14">
    <name type="scientific">Stichopus japonicus</name>
    <name type="common">Sea cucumber</name>
    <dbReference type="NCBI Taxonomy" id="307972"/>
    <lineage>
        <taxon>Eukaryota</taxon>
        <taxon>Metazoa</taxon>
        <taxon>Echinodermata</taxon>
        <taxon>Eleutherozoa</taxon>
        <taxon>Echinozoa</taxon>
        <taxon>Holothuroidea</taxon>
        <taxon>Aspidochirotacea</taxon>
        <taxon>Aspidochirotida</taxon>
        <taxon>Stichopodidae</taxon>
        <taxon>Apostichopus</taxon>
    </lineage>
</organism>
<feature type="region of interest" description="Disordered" evidence="10">
    <location>
        <begin position="1015"/>
        <end position="1068"/>
    </location>
</feature>
<sequence length="1219" mass="137354">MVKTNLNRKLPVRTSESSKDSMKMESGRMGGGERSTRRSSRHESSHSSKEEKVTSPGFDVSHADHSYAGRTEAPTKVDTTPHRQSESSKREKNAGGREVVGRSPQRKEDQRIGGRQRGKREDKCCPRTSKRRRGGRDRLLNRRRSQIVEIERIRGETVTPGRKIAMMAVRAQRVLMVEDPREILLETSRLKVRSGDLGLVSSEDEASQEEGGDEDTNEGGSEWSEDEDPERLWCICKKPHDSRFMICCDKCEDWFHGSCVNVTKQQGKHMEDQGLEWFCPNCKGDKNSSRKIKEESQPPPDKKKDRESRKEKKEDVKRERRDSIKREKSEDKGSSSSRRLSKDGSKEGREAKGQNVKGGEVKGEELKKEESKRKDTKGKDVKPASTISKETTDVKKRDSSDLVKKKKFTKPPLPKQLCIMTGCDSTAKPNTVYCSNRCILRHAVESLQLLHQEKWFSQGFKRDSSGDVKGRAHCEGDRVPVVEKHTNRLRTGLAAPTPEDLPSWLERHPTYEVLVPTAKKSPPIVTSPTSKTGRDSKDPWKRRESKDHKESSKERRESSKERRESKDVAEKSPVKEVVTKEPKKVDSEKTVERRRSSESEGSKQSGTAQSSSEGVRQNVKKSLSDALCSRDPEEATKTANIIEEALFKLHKDTGMKYKAKYRTLIFNLRDTKNKGLFRRVVQQKIDPAKLVQMSSEQLASKELAQWREREAKHSLEMIVQVEEERKEVPIIKKTHKGEIEVTEADDLSSLQLPGRKVGGVEEGQGETAGLEGRGAGEAGGRGGQETGRQEDGEEETAGQRGRQQKTKGKKGAKKEKKSSAVVKELVASFNRSWNHSSVDFRVNVVIQTFTTSFNLDEYGSCSEKGAWIGKRPSWYTPQTPPTHEKPQKKVKSFWKGFLNMQDVAKFVAAAYHVSGPIDILNELFPDSLEIRGRIPFHTVWDYFNKLKSAGSTELTVLRFHVAHEEDKGLYGNLFNYFSTRERIGVVGGFEKPLIKDFYILPLPSHKPVPENILPFEGPVRFHPPSATEAAEAEQRGRPSAGSKRPLPESSAKTAAKKDEEEKRYLPPVVKRVKSTDAEYVPEGQMSDPIVAQYGNVDPSKMKEEEIEPYSPSQEERRPLRPHRQQYQGDSQSTSQDTPDVDKLNQLLENVSGNITDIGVTEIATAADAASNLTQNLLSSLGDSDLSEQQQLLIQLTRQVEEAKKALLDKQIESLQFGNQ</sequence>
<keyword evidence="2" id="KW-0479">Metal-binding</keyword>
<protein>
    <submittedName>
        <fullName evidence="13">Putative death-inducer obliterator 1 isoform X2</fullName>
    </submittedName>
</protein>
<dbReference type="InterPro" id="IPR019787">
    <property type="entry name" value="Znf_PHD-finger"/>
</dbReference>
<keyword evidence="4" id="KW-0862">Zinc</keyword>
<dbReference type="STRING" id="307972.A0A2G8JIM3"/>
<dbReference type="Gene3D" id="1.10.472.30">
    <property type="entry name" value="Transcription elongation factor S-II, central domain"/>
    <property type="match status" value="1"/>
</dbReference>
<evidence type="ECO:0000256" key="9">
    <source>
        <dbReference type="SAM" id="Coils"/>
    </source>
</evidence>
<dbReference type="Pfam" id="PF07500">
    <property type="entry name" value="TFIIS_M"/>
    <property type="match status" value="1"/>
</dbReference>
<dbReference type="SUPFAM" id="SSF46942">
    <property type="entry name" value="Elongation factor TFIIS domain 2"/>
    <property type="match status" value="1"/>
</dbReference>
<feature type="compositionally biased region" description="Gly residues" evidence="10">
    <location>
        <begin position="771"/>
        <end position="785"/>
    </location>
</feature>
<keyword evidence="6" id="KW-0804">Transcription</keyword>
<dbReference type="InterPro" id="IPR003618">
    <property type="entry name" value="TFIIS_cen_dom"/>
</dbReference>
<dbReference type="GO" id="GO:0008270">
    <property type="term" value="F:zinc ion binding"/>
    <property type="evidence" value="ECO:0007669"/>
    <property type="project" value="UniProtKB-KW"/>
</dbReference>
<evidence type="ECO:0000256" key="7">
    <source>
        <dbReference type="ARBA" id="ARBA00023242"/>
    </source>
</evidence>
<dbReference type="InterPro" id="IPR019786">
    <property type="entry name" value="Zinc_finger_PHD-type_CS"/>
</dbReference>
<keyword evidence="3 8" id="KW-0863">Zinc-finger</keyword>
<feature type="region of interest" description="Disordered" evidence="10">
    <location>
        <begin position="197"/>
        <end position="226"/>
    </location>
</feature>
<dbReference type="Pfam" id="PF07533">
    <property type="entry name" value="BRK"/>
    <property type="match status" value="1"/>
</dbReference>
<dbReference type="SUPFAM" id="SSF57903">
    <property type="entry name" value="FYVE/PHD zinc finger"/>
    <property type="match status" value="1"/>
</dbReference>
<dbReference type="InterPro" id="IPR011011">
    <property type="entry name" value="Znf_FYVE_PHD"/>
</dbReference>
<dbReference type="PANTHER" id="PTHR11477">
    <property type="entry name" value="TRANSCRIPTION FACTOR S-II ZINC FINGER DOMAIN-CONTAINING PROTEIN"/>
    <property type="match status" value="1"/>
</dbReference>
<dbReference type="GO" id="GO:0005634">
    <property type="term" value="C:nucleus"/>
    <property type="evidence" value="ECO:0007669"/>
    <property type="project" value="UniProtKB-SubCell"/>
</dbReference>
<accession>A0A2G8JIM3</accession>